<dbReference type="EMBL" id="BAAALS010000003">
    <property type="protein sequence ID" value="GAA1739719.1"/>
    <property type="molecule type" value="Genomic_DNA"/>
</dbReference>
<proteinExistence type="predicted"/>
<comment type="caution">
    <text evidence="1">The sequence shown here is derived from an EMBL/GenBank/DDBJ whole genome shotgun (WGS) entry which is preliminary data.</text>
</comment>
<protein>
    <submittedName>
        <fullName evidence="1">Uncharacterized protein</fullName>
    </submittedName>
</protein>
<dbReference type="RefSeq" id="WP_344076966.1">
    <property type="nucleotide sequence ID" value="NZ_BAAALS010000003.1"/>
</dbReference>
<organism evidence="1 2">
    <name type="scientific">Luedemannella helvata</name>
    <dbReference type="NCBI Taxonomy" id="349315"/>
    <lineage>
        <taxon>Bacteria</taxon>
        <taxon>Bacillati</taxon>
        <taxon>Actinomycetota</taxon>
        <taxon>Actinomycetes</taxon>
        <taxon>Micromonosporales</taxon>
        <taxon>Micromonosporaceae</taxon>
        <taxon>Luedemannella</taxon>
    </lineage>
</organism>
<sequence length="60" mass="7303">MTTEEAIIEERRRYLRAIRELRLDAARRHLRTLRRLRGNGYCVWERHADPILVSAFRPSR</sequence>
<dbReference type="Proteomes" id="UP001500655">
    <property type="component" value="Unassembled WGS sequence"/>
</dbReference>
<name>A0ABN2JUR3_9ACTN</name>
<evidence type="ECO:0000313" key="1">
    <source>
        <dbReference type="EMBL" id="GAA1739719.1"/>
    </source>
</evidence>
<gene>
    <name evidence="1" type="ORF">GCM10009681_08220</name>
</gene>
<keyword evidence="2" id="KW-1185">Reference proteome</keyword>
<reference evidence="1 2" key="1">
    <citation type="journal article" date="2019" name="Int. J. Syst. Evol. Microbiol.">
        <title>The Global Catalogue of Microorganisms (GCM) 10K type strain sequencing project: providing services to taxonomists for standard genome sequencing and annotation.</title>
        <authorList>
            <consortium name="The Broad Institute Genomics Platform"/>
            <consortium name="The Broad Institute Genome Sequencing Center for Infectious Disease"/>
            <person name="Wu L."/>
            <person name="Ma J."/>
        </authorList>
    </citation>
    <scope>NUCLEOTIDE SEQUENCE [LARGE SCALE GENOMIC DNA]</scope>
    <source>
        <strain evidence="1 2">JCM 13249</strain>
    </source>
</reference>
<evidence type="ECO:0000313" key="2">
    <source>
        <dbReference type="Proteomes" id="UP001500655"/>
    </source>
</evidence>
<accession>A0ABN2JUR3</accession>